<organism evidence="2">
    <name type="scientific">Cladocopium goreaui</name>
    <dbReference type="NCBI Taxonomy" id="2562237"/>
    <lineage>
        <taxon>Eukaryota</taxon>
        <taxon>Sar</taxon>
        <taxon>Alveolata</taxon>
        <taxon>Dinophyceae</taxon>
        <taxon>Suessiales</taxon>
        <taxon>Symbiodiniaceae</taxon>
        <taxon>Cladocopium</taxon>
    </lineage>
</organism>
<proteinExistence type="predicted"/>
<evidence type="ECO:0000313" key="2">
    <source>
        <dbReference type="EMBL" id="CAI4012690.1"/>
    </source>
</evidence>
<feature type="compositionally biased region" description="Low complexity" evidence="1">
    <location>
        <begin position="47"/>
        <end position="59"/>
    </location>
</feature>
<dbReference type="Proteomes" id="UP001152797">
    <property type="component" value="Unassembled WGS sequence"/>
</dbReference>
<protein>
    <submittedName>
        <fullName evidence="2">Uncharacterized protein</fullName>
    </submittedName>
</protein>
<keyword evidence="4" id="KW-1185">Reference proteome</keyword>
<evidence type="ECO:0000256" key="1">
    <source>
        <dbReference type="SAM" id="MobiDB-lite"/>
    </source>
</evidence>
<evidence type="ECO:0000313" key="3">
    <source>
        <dbReference type="EMBL" id="CAL4800002.1"/>
    </source>
</evidence>
<dbReference type="EMBL" id="CAMXCT020005556">
    <property type="protein sequence ID" value="CAL1166065.1"/>
    <property type="molecule type" value="Genomic_DNA"/>
</dbReference>
<dbReference type="AlphaFoldDB" id="A0A9P1DN70"/>
<name>A0A9P1DN70_9DINO</name>
<dbReference type="EMBL" id="CAMXCT030005556">
    <property type="protein sequence ID" value="CAL4800002.1"/>
    <property type="molecule type" value="Genomic_DNA"/>
</dbReference>
<feature type="region of interest" description="Disordered" evidence="1">
    <location>
        <begin position="31"/>
        <end position="152"/>
    </location>
</feature>
<evidence type="ECO:0000313" key="4">
    <source>
        <dbReference type="Proteomes" id="UP001152797"/>
    </source>
</evidence>
<dbReference type="EMBL" id="CAMXCT010005556">
    <property type="protein sequence ID" value="CAI4012690.1"/>
    <property type="molecule type" value="Genomic_DNA"/>
</dbReference>
<accession>A0A9P1DN70</accession>
<gene>
    <name evidence="2" type="ORF">C1SCF055_LOCUS37725</name>
</gene>
<sequence>MRALQNFWSHASNLLAPRETAVKRIYVASQEDAAEDAELEPSPAVLSPHHSGPTGPSSTWLSSGAQAADVKLQVEPSPPSDGDPFQQTDTTALPQGGSTGERRVSFEATKIQAQMREPRYEQRQRYEHSRRPEWKDPPSMMHLGPGTESSLATAAWGDDLDGLDALRDPTEVLTEQLKRWNKHMTAQESQEPRPWNGNVRMTWTIHMNLDVSPRAGDFPETQLAA</sequence>
<feature type="compositionally biased region" description="Basic and acidic residues" evidence="1">
    <location>
        <begin position="116"/>
        <end position="136"/>
    </location>
</feature>
<reference evidence="2" key="1">
    <citation type="submission" date="2022-10" db="EMBL/GenBank/DDBJ databases">
        <authorList>
            <person name="Chen Y."/>
            <person name="Dougan E. K."/>
            <person name="Chan C."/>
            <person name="Rhodes N."/>
            <person name="Thang M."/>
        </authorList>
    </citation>
    <scope>NUCLEOTIDE SEQUENCE</scope>
</reference>
<reference evidence="3 4" key="2">
    <citation type="submission" date="2024-05" db="EMBL/GenBank/DDBJ databases">
        <authorList>
            <person name="Chen Y."/>
            <person name="Shah S."/>
            <person name="Dougan E. K."/>
            <person name="Thang M."/>
            <person name="Chan C."/>
        </authorList>
    </citation>
    <scope>NUCLEOTIDE SEQUENCE [LARGE SCALE GENOMIC DNA]</scope>
</reference>
<comment type="caution">
    <text evidence="2">The sequence shown here is derived from an EMBL/GenBank/DDBJ whole genome shotgun (WGS) entry which is preliminary data.</text>
</comment>